<dbReference type="PANTHER" id="PTHR28570">
    <property type="entry name" value="ASPARTYL AMINOPEPTIDASE"/>
    <property type="match status" value="1"/>
</dbReference>
<evidence type="ECO:0000256" key="5">
    <source>
        <dbReference type="ARBA" id="ARBA00022723"/>
    </source>
</evidence>
<dbReference type="PANTHER" id="PTHR28570:SF2">
    <property type="entry name" value="M18 FAMILY AMINOPEPTIDASE 1-RELATED"/>
    <property type="match status" value="1"/>
</dbReference>
<keyword evidence="5 9" id="KW-0479">Metal-binding</keyword>
<comment type="cofactor">
    <cofactor evidence="1 10">
        <name>Zn(2+)</name>
        <dbReference type="ChEBI" id="CHEBI:29105"/>
    </cofactor>
</comment>
<evidence type="ECO:0000256" key="4">
    <source>
        <dbReference type="ARBA" id="ARBA00022670"/>
    </source>
</evidence>
<dbReference type="EC" id="3.4.11.-" evidence="10"/>
<evidence type="ECO:0000256" key="10">
    <source>
        <dbReference type="RuleBase" id="RU004387"/>
    </source>
</evidence>
<keyword evidence="12" id="KW-1185">Reference proteome</keyword>
<keyword evidence="7 9" id="KW-0862">Zinc</keyword>
<dbReference type="GO" id="GO:0004177">
    <property type="term" value="F:aminopeptidase activity"/>
    <property type="evidence" value="ECO:0007669"/>
    <property type="project" value="UniProtKB-KW"/>
</dbReference>
<organism evidence="11 12">
    <name type="scientific">Pseudodesulfovibrio senegalensis</name>
    <dbReference type="NCBI Taxonomy" id="1721087"/>
    <lineage>
        <taxon>Bacteria</taxon>
        <taxon>Pseudomonadati</taxon>
        <taxon>Thermodesulfobacteriota</taxon>
        <taxon>Desulfovibrionia</taxon>
        <taxon>Desulfovibrionales</taxon>
        <taxon>Desulfovibrionaceae</taxon>
    </lineage>
</organism>
<gene>
    <name evidence="11" type="ORF">F8A88_03860</name>
</gene>
<keyword evidence="8 9" id="KW-0482">Metalloprotease</keyword>
<evidence type="ECO:0000256" key="2">
    <source>
        <dbReference type="ARBA" id="ARBA00008290"/>
    </source>
</evidence>
<dbReference type="PRINTS" id="PR00932">
    <property type="entry name" value="AMINO1PTASE"/>
</dbReference>
<comment type="caution">
    <text evidence="11">The sequence shown here is derived from an EMBL/GenBank/DDBJ whole genome shotgun (WGS) entry which is preliminary data.</text>
</comment>
<dbReference type="Proteomes" id="UP000438699">
    <property type="component" value="Unassembled WGS sequence"/>
</dbReference>
<dbReference type="OrthoDB" id="5288740at2"/>
<dbReference type="SUPFAM" id="SSF53187">
    <property type="entry name" value="Zn-dependent exopeptidases"/>
    <property type="match status" value="1"/>
</dbReference>
<evidence type="ECO:0000313" key="12">
    <source>
        <dbReference type="Proteomes" id="UP000438699"/>
    </source>
</evidence>
<comment type="similarity">
    <text evidence="2 9">Belongs to the peptidase M18 family.</text>
</comment>
<keyword evidence="6 9" id="KW-0378">Hydrolase</keyword>
<evidence type="ECO:0000256" key="7">
    <source>
        <dbReference type="ARBA" id="ARBA00022833"/>
    </source>
</evidence>
<dbReference type="RefSeq" id="WP_151149772.1">
    <property type="nucleotide sequence ID" value="NZ_WAIE01000001.1"/>
</dbReference>
<keyword evidence="4 9" id="KW-0645">Protease</keyword>
<dbReference type="AlphaFoldDB" id="A0A6N6N6N2"/>
<evidence type="ECO:0000256" key="6">
    <source>
        <dbReference type="ARBA" id="ARBA00022801"/>
    </source>
</evidence>
<dbReference type="SUPFAM" id="SSF101821">
    <property type="entry name" value="Aminopeptidase/glucanase lid domain"/>
    <property type="match status" value="1"/>
</dbReference>
<dbReference type="GO" id="GO:0006508">
    <property type="term" value="P:proteolysis"/>
    <property type="evidence" value="ECO:0007669"/>
    <property type="project" value="UniProtKB-KW"/>
</dbReference>
<dbReference type="GO" id="GO:0008237">
    <property type="term" value="F:metallopeptidase activity"/>
    <property type="evidence" value="ECO:0007669"/>
    <property type="project" value="UniProtKB-KW"/>
</dbReference>
<evidence type="ECO:0000313" key="11">
    <source>
        <dbReference type="EMBL" id="KAB1443401.1"/>
    </source>
</evidence>
<dbReference type="InterPro" id="IPR001948">
    <property type="entry name" value="Peptidase_M18"/>
</dbReference>
<dbReference type="Gene3D" id="2.30.250.10">
    <property type="entry name" value="Aminopeptidase i, Domain 2"/>
    <property type="match status" value="1"/>
</dbReference>
<evidence type="ECO:0000256" key="9">
    <source>
        <dbReference type="RuleBase" id="RU004386"/>
    </source>
</evidence>
<dbReference type="EMBL" id="WAIE01000001">
    <property type="protein sequence ID" value="KAB1443401.1"/>
    <property type="molecule type" value="Genomic_DNA"/>
</dbReference>
<accession>A0A6N6N6N2</accession>
<dbReference type="GO" id="GO:0005737">
    <property type="term" value="C:cytoplasm"/>
    <property type="evidence" value="ECO:0007669"/>
    <property type="project" value="UniProtKB-ARBA"/>
</dbReference>
<keyword evidence="3 9" id="KW-0031">Aminopeptidase</keyword>
<name>A0A6N6N6N2_9BACT</name>
<dbReference type="Pfam" id="PF02127">
    <property type="entry name" value="Peptidase_M18"/>
    <property type="match status" value="1"/>
</dbReference>
<evidence type="ECO:0000256" key="3">
    <source>
        <dbReference type="ARBA" id="ARBA00022438"/>
    </source>
</evidence>
<evidence type="ECO:0000256" key="1">
    <source>
        <dbReference type="ARBA" id="ARBA00001947"/>
    </source>
</evidence>
<reference evidence="11 12" key="1">
    <citation type="journal article" date="2017" name="Int. J. Syst. Evol. Microbiol.">
        <title>Desulfovibrio senegalensis sp. nov., a mesophilic sulfate reducer isolated from marine sediment.</title>
        <authorList>
            <person name="Thioye A."/>
            <person name="Gam Z.B.A."/>
            <person name="Mbengue M."/>
            <person name="Cayol J.L."/>
            <person name="Joseph-Bartoli M."/>
            <person name="Toure-Kane C."/>
            <person name="Labat M."/>
        </authorList>
    </citation>
    <scope>NUCLEOTIDE SEQUENCE [LARGE SCALE GENOMIC DNA]</scope>
    <source>
        <strain evidence="11 12">DSM 101509</strain>
    </source>
</reference>
<proteinExistence type="inferred from homology"/>
<dbReference type="GO" id="GO:0008270">
    <property type="term" value="F:zinc ion binding"/>
    <property type="evidence" value="ECO:0007669"/>
    <property type="project" value="InterPro"/>
</dbReference>
<protein>
    <recommendedName>
        <fullName evidence="10">M18 family aminopeptidase</fullName>
        <ecNumber evidence="10">3.4.11.-</ecNumber>
    </recommendedName>
</protein>
<dbReference type="NCBIfam" id="NF002600">
    <property type="entry name" value="PRK02256.1"/>
    <property type="match status" value="1"/>
</dbReference>
<evidence type="ECO:0000256" key="8">
    <source>
        <dbReference type="ARBA" id="ARBA00023049"/>
    </source>
</evidence>
<dbReference type="Gene3D" id="3.40.630.10">
    <property type="entry name" value="Zn peptidases"/>
    <property type="match status" value="1"/>
</dbReference>
<dbReference type="InterPro" id="IPR023358">
    <property type="entry name" value="Peptidase_M18_dom2"/>
</dbReference>
<sequence length="459" mass="50610">MSDTTSELEHKPQSAWKVYSAPGHRDAMDAMAREYVDFLSRCKTERLVMDYVRERAAAAGFSEDFSADAVMRIQRGKTGFLARKGKRPLSEGFRLVGAHADSPRLDLKQRPLYEDTEICLAKTHYYGGIRKYQWLTMPLAMYGVVVKKDGEIVRIAVGDDPADPVLTITDLLPHLAYKEVEKKVSVAFEAEKLNVVLGQCPVDSDGEDEKGLVKKRILTLFNERYGITEADFISAELQVVPAGPARFVGLDSSLIGGYGQDDRSSVFCGLEALLAETEPEYTQIVLFWDKEEIGSDGATGAKSLFFEYTLEELVDAWEPGTRLSRVMMNGQALSADVAAAVDPDHKDVHEERNAAYLGYGPCFNKFTGHRGKVAANDAHPEFIARLRGLFDEAGIPWQMSELGKVDAGGGGTVAKYLAVYGMDIIDVGAPVLSMHSPFELCSKADIYATTLAFREFLKS</sequence>